<name>A0ABT8DE23_9RHOB</name>
<dbReference type="Proteomes" id="UP001243846">
    <property type="component" value="Unassembled WGS sequence"/>
</dbReference>
<comment type="caution">
    <text evidence="2">The sequence shown here is derived from an EMBL/GenBank/DDBJ whole genome shotgun (WGS) entry which is preliminary data.</text>
</comment>
<dbReference type="EMBL" id="JAUFRC010000002">
    <property type="protein sequence ID" value="MDN3713605.1"/>
    <property type="molecule type" value="Genomic_DNA"/>
</dbReference>
<proteinExistence type="predicted"/>
<evidence type="ECO:0000256" key="1">
    <source>
        <dbReference type="SAM" id="MobiDB-lite"/>
    </source>
</evidence>
<sequence>MIGAATRENQHQPSSQDASMADRHGYSIDADTLCRFGLYRRAPFSAYRATGGSSTLPVAAAYRRINKGLLPDGVAPTIFRINTGDE</sequence>
<evidence type="ECO:0000313" key="3">
    <source>
        <dbReference type="Proteomes" id="UP001243846"/>
    </source>
</evidence>
<accession>A0ABT8DE23</accession>
<gene>
    <name evidence="2" type="ORF">QWZ10_21015</name>
</gene>
<protein>
    <submittedName>
        <fullName evidence="2">Uncharacterized protein</fullName>
    </submittedName>
</protein>
<evidence type="ECO:0000313" key="2">
    <source>
        <dbReference type="EMBL" id="MDN3713605.1"/>
    </source>
</evidence>
<feature type="region of interest" description="Disordered" evidence="1">
    <location>
        <begin position="1"/>
        <end position="22"/>
    </location>
</feature>
<reference evidence="3" key="1">
    <citation type="journal article" date="2019" name="Int. J. Syst. Evol. Microbiol.">
        <title>The Global Catalogue of Microorganisms (GCM) 10K type strain sequencing project: providing services to taxonomists for standard genome sequencing and annotation.</title>
        <authorList>
            <consortium name="The Broad Institute Genomics Platform"/>
            <consortium name="The Broad Institute Genome Sequencing Center for Infectious Disease"/>
            <person name="Wu L."/>
            <person name="Ma J."/>
        </authorList>
    </citation>
    <scope>NUCLEOTIDE SEQUENCE [LARGE SCALE GENOMIC DNA]</scope>
    <source>
        <strain evidence="3">CECT 8482</strain>
    </source>
</reference>
<organism evidence="2 3">
    <name type="scientific">Paracoccus cavernae</name>
    <dbReference type="NCBI Taxonomy" id="1571207"/>
    <lineage>
        <taxon>Bacteria</taxon>
        <taxon>Pseudomonadati</taxon>
        <taxon>Pseudomonadota</taxon>
        <taxon>Alphaproteobacteria</taxon>
        <taxon>Rhodobacterales</taxon>
        <taxon>Paracoccaceae</taxon>
        <taxon>Paracoccus</taxon>
    </lineage>
</organism>
<keyword evidence="3" id="KW-1185">Reference proteome</keyword>